<name>A0A956SDN7_UNCEI</name>
<dbReference type="GO" id="GO:0015562">
    <property type="term" value="F:efflux transmembrane transporter activity"/>
    <property type="evidence" value="ECO:0007669"/>
    <property type="project" value="TreeGrafter"/>
</dbReference>
<feature type="region of interest" description="Disordered" evidence="2">
    <location>
        <begin position="313"/>
        <end position="344"/>
    </location>
</feature>
<comment type="similarity">
    <text evidence="1">Belongs to the membrane fusion protein (MFP) (TC 8.A.1) family.</text>
</comment>
<protein>
    <submittedName>
        <fullName evidence="5">Efflux RND transporter periplasmic adaptor subunit</fullName>
    </submittedName>
</protein>
<dbReference type="Gene3D" id="2.40.50.100">
    <property type="match status" value="1"/>
</dbReference>
<dbReference type="NCBIfam" id="TIGR01730">
    <property type="entry name" value="RND_mfp"/>
    <property type="match status" value="1"/>
</dbReference>
<dbReference type="Pfam" id="PF25990">
    <property type="entry name" value="Beta-barrel_YknX"/>
    <property type="match status" value="1"/>
</dbReference>
<evidence type="ECO:0000313" key="5">
    <source>
        <dbReference type="EMBL" id="MCA9756591.1"/>
    </source>
</evidence>
<dbReference type="EMBL" id="JAGQHS010000059">
    <property type="protein sequence ID" value="MCA9756591.1"/>
    <property type="molecule type" value="Genomic_DNA"/>
</dbReference>
<dbReference type="Gene3D" id="1.10.287.470">
    <property type="entry name" value="Helix hairpin bin"/>
    <property type="match status" value="1"/>
</dbReference>
<gene>
    <name evidence="5" type="ORF">KDA27_12375</name>
</gene>
<reference evidence="5" key="2">
    <citation type="journal article" date="2021" name="Microbiome">
        <title>Successional dynamics and alternative stable states in a saline activated sludge microbial community over 9 years.</title>
        <authorList>
            <person name="Wang Y."/>
            <person name="Ye J."/>
            <person name="Ju F."/>
            <person name="Liu L."/>
            <person name="Boyd J.A."/>
            <person name="Deng Y."/>
            <person name="Parks D.H."/>
            <person name="Jiang X."/>
            <person name="Yin X."/>
            <person name="Woodcroft B.J."/>
            <person name="Tyson G.W."/>
            <person name="Hugenholtz P."/>
            <person name="Polz M.F."/>
            <person name="Zhang T."/>
        </authorList>
    </citation>
    <scope>NUCLEOTIDE SEQUENCE</scope>
    <source>
        <strain evidence="5">HKST-UBA02</strain>
    </source>
</reference>
<accession>A0A956SDN7</accession>
<dbReference type="PANTHER" id="PTHR30469:SF33">
    <property type="entry name" value="SLR1207 PROTEIN"/>
    <property type="match status" value="1"/>
</dbReference>
<dbReference type="InterPro" id="IPR058636">
    <property type="entry name" value="Beta-barrel_YknX"/>
</dbReference>
<feature type="domain" description="YknX-like beta-barrel" evidence="4">
    <location>
        <begin position="207"/>
        <end position="282"/>
    </location>
</feature>
<reference evidence="5" key="1">
    <citation type="submission" date="2020-04" db="EMBL/GenBank/DDBJ databases">
        <authorList>
            <person name="Zhang T."/>
        </authorList>
    </citation>
    <scope>NUCLEOTIDE SEQUENCE</scope>
    <source>
        <strain evidence="5">HKST-UBA02</strain>
    </source>
</reference>
<feature type="region of interest" description="Disordered" evidence="2">
    <location>
        <begin position="386"/>
        <end position="424"/>
    </location>
</feature>
<dbReference type="Pfam" id="PF25917">
    <property type="entry name" value="BSH_RND"/>
    <property type="match status" value="1"/>
</dbReference>
<evidence type="ECO:0000256" key="1">
    <source>
        <dbReference type="ARBA" id="ARBA00009477"/>
    </source>
</evidence>
<dbReference type="SUPFAM" id="SSF111369">
    <property type="entry name" value="HlyD-like secretion proteins"/>
    <property type="match status" value="1"/>
</dbReference>
<organism evidence="5 6">
    <name type="scientific">Eiseniibacteriota bacterium</name>
    <dbReference type="NCBI Taxonomy" id="2212470"/>
    <lineage>
        <taxon>Bacteria</taxon>
        <taxon>Candidatus Eiseniibacteriota</taxon>
    </lineage>
</organism>
<dbReference type="GO" id="GO:1990281">
    <property type="term" value="C:efflux pump complex"/>
    <property type="evidence" value="ECO:0007669"/>
    <property type="project" value="TreeGrafter"/>
</dbReference>
<evidence type="ECO:0000259" key="3">
    <source>
        <dbReference type="Pfam" id="PF25917"/>
    </source>
</evidence>
<sequence>MKRIVLITLALGLVSAGLWFGFRSRSEAAESYRVVTVSRGTVEKTISSTGTLEPMVTVQVGTQVSGQLSEILVDYNDRVTEGQVLARIDPSTLSTAVTQAQISLRKATADLADRDREAKRLTGLYEQSLASEADYSSAQYQLEVAKASKAAAEIDLERAKTNLEYATIRAPISGIVVERSVDVGQTVAASLSAPQLFVLAADLSQMRILASVDESDVGQIEEGQKVRFTVQAYPNDEFDGVVRQVRLQSTLQDNVVSYTVVVDVENSDSKVMLLPGMTATVEFLVQTADDVLTLANAGLRYKPSDELMARATENTRKAREASGGSDGPPAPARSEGSSGERRNGQSMASVIYLAANGEPRLAPVRTGITDGQNTVIESPVLEEGTSVIAGTQSSSSAQSSAVSSPFNQNSSSGRRMGPPPPGGF</sequence>
<feature type="domain" description="Multidrug resistance protein MdtA-like barrel-sandwich hybrid" evidence="3">
    <location>
        <begin position="57"/>
        <end position="194"/>
    </location>
</feature>
<evidence type="ECO:0000313" key="6">
    <source>
        <dbReference type="Proteomes" id="UP000739538"/>
    </source>
</evidence>
<dbReference type="PANTHER" id="PTHR30469">
    <property type="entry name" value="MULTIDRUG RESISTANCE PROTEIN MDTA"/>
    <property type="match status" value="1"/>
</dbReference>
<dbReference type="InterPro" id="IPR058625">
    <property type="entry name" value="MdtA-like_BSH"/>
</dbReference>
<dbReference type="Gene3D" id="2.40.30.170">
    <property type="match status" value="1"/>
</dbReference>
<feature type="compositionally biased region" description="Low complexity" evidence="2">
    <location>
        <begin position="392"/>
        <end position="416"/>
    </location>
</feature>
<evidence type="ECO:0000256" key="2">
    <source>
        <dbReference type="SAM" id="MobiDB-lite"/>
    </source>
</evidence>
<dbReference type="InterPro" id="IPR006143">
    <property type="entry name" value="RND_pump_MFP"/>
</dbReference>
<dbReference type="AlphaFoldDB" id="A0A956SDN7"/>
<comment type="caution">
    <text evidence="5">The sequence shown here is derived from an EMBL/GenBank/DDBJ whole genome shotgun (WGS) entry which is preliminary data.</text>
</comment>
<dbReference type="Proteomes" id="UP000739538">
    <property type="component" value="Unassembled WGS sequence"/>
</dbReference>
<proteinExistence type="inferred from homology"/>
<evidence type="ECO:0000259" key="4">
    <source>
        <dbReference type="Pfam" id="PF25990"/>
    </source>
</evidence>